<name>A0A067MXH4_BOTB1</name>
<dbReference type="Proteomes" id="UP000027195">
    <property type="component" value="Unassembled WGS sequence"/>
</dbReference>
<dbReference type="STRING" id="930990.A0A067MXH4"/>
<dbReference type="PANTHER" id="PTHR44329">
    <property type="entry name" value="SERINE/THREONINE-PROTEIN KINASE TNNI3K-RELATED"/>
    <property type="match status" value="1"/>
</dbReference>
<dbReference type="OrthoDB" id="4062651at2759"/>
<dbReference type="PANTHER" id="PTHR44329:SF214">
    <property type="entry name" value="PROTEIN KINASE DOMAIN-CONTAINING PROTEIN"/>
    <property type="match status" value="1"/>
</dbReference>
<evidence type="ECO:0000259" key="1">
    <source>
        <dbReference type="PROSITE" id="PS50011"/>
    </source>
</evidence>
<proteinExistence type="predicted"/>
<organism evidence="2 3">
    <name type="scientific">Botryobasidium botryosum (strain FD-172 SS1)</name>
    <dbReference type="NCBI Taxonomy" id="930990"/>
    <lineage>
        <taxon>Eukaryota</taxon>
        <taxon>Fungi</taxon>
        <taxon>Dikarya</taxon>
        <taxon>Basidiomycota</taxon>
        <taxon>Agaricomycotina</taxon>
        <taxon>Agaricomycetes</taxon>
        <taxon>Cantharellales</taxon>
        <taxon>Botryobasidiaceae</taxon>
        <taxon>Botryobasidium</taxon>
    </lineage>
</organism>
<dbReference type="Gene3D" id="1.10.510.10">
    <property type="entry name" value="Transferase(Phosphotransferase) domain 1"/>
    <property type="match status" value="1"/>
</dbReference>
<dbReference type="HOGENOM" id="CLU_000288_7_18_1"/>
<protein>
    <recommendedName>
        <fullName evidence="1">Protein kinase domain-containing protein</fullName>
    </recommendedName>
</protein>
<keyword evidence="3" id="KW-1185">Reference proteome</keyword>
<dbReference type="Pfam" id="PF00069">
    <property type="entry name" value="Pkinase"/>
    <property type="match status" value="1"/>
</dbReference>
<dbReference type="InterPro" id="IPR051681">
    <property type="entry name" value="Ser/Thr_Kinases-Pseudokinases"/>
</dbReference>
<evidence type="ECO:0000313" key="3">
    <source>
        <dbReference type="Proteomes" id="UP000027195"/>
    </source>
</evidence>
<dbReference type="SMART" id="SM00220">
    <property type="entry name" value="S_TKc"/>
    <property type="match status" value="1"/>
</dbReference>
<feature type="non-terminal residue" evidence="2">
    <location>
        <position position="1"/>
    </location>
</feature>
<sequence>DMASLNPSNHGDHIAVLSELYSRHSMFPPEPPITQYEAKKIHSKPSGSGGFGDCWEGKFLGQHLVAMKTPRGDIREDQAERVKERVDREVKVWKDLRHRNVLQFIGLCAMDSTVYMLSPWMENGNAIEYLQKNPDVDCVKLALQVAEGIQYLHTFTPVVVHGDLKGANIFVSTSGEAKIADFGLSEMIIEDSGKNYSTSWFAAGTRRWQAPELVNADTPEEARRTTASDIFAFGRVLVEVFTLREPFPDTTNEVELAQRVAAGELPKRPKDHDIVARGLDKPMWELIMSCCRFQPAARPSAGEVVRRLQSLAAARDTRSDTASSHHTGRFSIRASVKSFGQSLLGHH</sequence>
<dbReference type="InterPro" id="IPR011009">
    <property type="entry name" value="Kinase-like_dom_sf"/>
</dbReference>
<dbReference type="PROSITE" id="PS50011">
    <property type="entry name" value="PROTEIN_KINASE_DOM"/>
    <property type="match status" value="1"/>
</dbReference>
<dbReference type="InterPro" id="IPR000719">
    <property type="entry name" value="Prot_kinase_dom"/>
</dbReference>
<feature type="domain" description="Protein kinase" evidence="1">
    <location>
        <begin position="40"/>
        <end position="311"/>
    </location>
</feature>
<dbReference type="SUPFAM" id="SSF56112">
    <property type="entry name" value="Protein kinase-like (PK-like)"/>
    <property type="match status" value="1"/>
</dbReference>
<accession>A0A067MXH4</accession>
<dbReference type="InterPro" id="IPR008271">
    <property type="entry name" value="Ser/Thr_kinase_AS"/>
</dbReference>
<reference evidence="3" key="1">
    <citation type="journal article" date="2014" name="Proc. Natl. Acad. Sci. U.S.A.">
        <title>Extensive sampling of basidiomycete genomes demonstrates inadequacy of the white-rot/brown-rot paradigm for wood decay fungi.</title>
        <authorList>
            <person name="Riley R."/>
            <person name="Salamov A.A."/>
            <person name="Brown D.W."/>
            <person name="Nagy L.G."/>
            <person name="Floudas D."/>
            <person name="Held B.W."/>
            <person name="Levasseur A."/>
            <person name="Lombard V."/>
            <person name="Morin E."/>
            <person name="Otillar R."/>
            <person name="Lindquist E.A."/>
            <person name="Sun H."/>
            <person name="LaButti K.M."/>
            <person name="Schmutz J."/>
            <person name="Jabbour D."/>
            <person name="Luo H."/>
            <person name="Baker S.E."/>
            <person name="Pisabarro A.G."/>
            <person name="Walton J.D."/>
            <person name="Blanchette R.A."/>
            <person name="Henrissat B."/>
            <person name="Martin F."/>
            <person name="Cullen D."/>
            <person name="Hibbett D.S."/>
            <person name="Grigoriev I.V."/>
        </authorList>
    </citation>
    <scope>NUCLEOTIDE SEQUENCE [LARGE SCALE GENOMIC DNA]</scope>
    <source>
        <strain evidence="3">FD-172 SS1</strain>
    </source>
</reference>
<gene>
    <name evidence="2" type="ORF">BOTBODRAFT_107433</name>
</gene>
<dbReference type="EMBL" id="KL198028">
    <property type="protein sequence ID" value="KDQ16246.1"/>
    <property type="molecule type" value="Genomic_DNA"/>
</dbReference>
<dbReference type="InParanoid" id="A0A067MXH4"/>
<dbReference type="GO" id="GO:0005524">
    <property type="term" value="F:ATP binding"/>
    <property type="evidence" value="ECO:0007669"/>
    <property type="project" value="InterPro"/>
</dbReference>
<dbReference type="PROSITE" id="PS00108">
    <property type="entry name" value="PROTEIN_KINASE_ST"/>
    <property type="match status" value="1"/>
</dbReference>
<evidence type="ECO:0000313" key="2">
    <source>
        <dbReference type="EMBL" id="KDQ16246.1"/>
    </source>
</evidence>
<dbReference type="AlphaFoldDB" id="A0A067MXH4"/>
<dbReference type="GO" id="GO:0004674">
    <property type="term" value="F:protein serine/threonine kinase activity"/>
    <property type="evidence" value="ECO:0007669"/>
    <property type="project" value="TreeGrafter"/>
</dbReference>